<name>A0A3S3QRA9_9BACT</name>
<protein>
    <submittedName>
        <fullName evidence="2">Transposase domain (DUF772)</fullName>
    </submittedName>
</protein>
<evidence type="ECO:0000313" key="2">
    <source>
        <dbReference type="EMBL" id="RWX45450.1"/>
    </source>
</evidence>
<dbReference type="Proteomes" id="UP000287853">
    <property type="component" value="Unassembled WGS sequence"/>
</dbReference>
<dbReference type="EMBL" id="MTKO01000078">
    <property type="protein sequence ID" value="RWX45450.1"/>
    <property type="molecule type" value="Genomic_DNA"/>
</dbReference>
<keyword evidence="3" id="KW-1185">Reference proteome</keyword>
<dbReference type="Pfam" id="PF05598">
    <property type="entry name" value="DUF772"/>
    <property type="match status" value="1"/>
</dbReference>
<comment type="caution">
    <text evidence="2">The sequence shown here is derived from an EMBL/GenBank/DDBJ whole genome shotgun (WGS) entry which is preliminary data.</text>
</comment>
<dbReference type="PANTHER" id="PTHR33803:SF3">
    <property type="entry name" value="BLL1974 PROTEIN"/>
    <property type="match status" value="1"/>
</dbReference>
<reference evidence="2 3" key="1">
    <citation type="submission" date="2017-01" db="EMBL/GenBank/DDBJ databases">
        <title>The cable genome- insights into the physiology and evolution of filamentous bacteria capable of sulfide oxidation via long distance electron transfer.</title>
        <authorList>
            <person name="Schreiber L."/>
            <person name="Bjerg J.T."/>
            <person name="Boggild A."/>
            <person name="Van De Vossenberg J."/>
            <person name="Meysman F."/>
            <person name="Nielsen L.P."/>
            <person name="Schramm A."/>
            <person name="Kjeldsen K.U."/>
        </authorList>
    </citation>
    <scope>NUCLEOTIDE SEQUENCE [LARGE SCALE GENOMIC DNA]</scope>
    <source>
        <strain evidence="2">MCF</strain>
    </source>
</reference>
<gene>
    <name evidence="2" type="ORF">H206_00896</name>
</gene>
<proteinExistence type="predicted"/>
<accession>A0A3S3QRA9</accession>
<dbReference type="AlphaFoldDB" id="A0A3S3QRA9"/>
<dbReference type="PANTHER" id="PTHR33803">
    <property type="entry name" value="IS1478 TRANSPOSASE"/>
    <property type="match status" value="1"/>
</dbReference>
<evidence type="ECO:0000259" key="1">
    <source>
        <dbReference type="Pfam" id="PF05598"/>
    </source>
</evidence>
<sequence>MIEQIFTEAFLEEWIKHNINDSKNELVILRTIIPWQKITSRLSRFYNIKKGRQAKSLRILLGLVIVSKLRLLSDEKVVQQAKENRYIQYFCNVPDKKLQTFINPSTICTFRKRIGAEGAAIIEKEVFNFLRKTGVIKNDAQLIDSTVLEDNIIYPTDVQLLYKSFAKMRQFAKQNDLPVWWDEKYIKKLWRMYNLAKSKEKINYLWDFYLVFAGTVNIFQNYLEEVPFLIKKLESGRQLSELLNLLDDQTVQKLRGQKNIKNRIVSLDEVDARPIKKGKSHPPCEFGTTLQVSFNRDGFMITTENFIGTPGDKTLFINTLELYRERMKGYAKKAVTDLGYRSLNNMKEGKEKIETIFMGRVEDVPDEIQSFCKKARSATEGFIAVAKTWRGFGRSLYKGFEGDKIWTSLSQLAYNLHKFIQLDTNEKIEADSLVKLGLYG</sequence>
<evidence type="ECO:0000313" key="3">
    <source>
        <dbReference type="Proteomes" id="UP000287853"/>
    </source>
</evidence>
<feature type="domain" description="Transposase InsH N-terminal" evidence="1">
    <location>
        <begin position="20"/>
        <end position="113"/>
    </location>
</feature>
<dbReference type="InterPro" id="IPR008490">
    <property type="entry name" value="Transposase_InsH_N"/>
</dbReference>
<organism evidence="2 3">
    <name type="scientific">Candidatus Electrothrix aarhusensis</name>
    <dbReference type="NCBI Taxonomy" id="1859131"/>
    <lineage>
        <taxon>Bacteria</taxon>
        <taxon>Pseudomonadati</taxon>
        <taxon>Thermodesulfobacteriota</taxon>
        <taxon>Desulfobulbia</taxon>
        <taxon>Desulfobulbales</taxon>
        <taxon>Desulfobulbaceae</taxon>
        <taxon>Candidatus Electrothrix</taxon>
    </lineage>
</organism>